<dbReference type="Gene3D" id="3.80.10.10">
    <property type="entry name" value="Ribonuclease Inhibitor"/>
    <property type="match status" value="2"/>
</dbReference>
<evidence type="ECO:0000313" key="13">
    <source>
        <dbReference type="Proteomes" id="UP000332933"/>
    </source>
</evidence>
<proteinExistence type="predicted"/>
<sequence length="628" mass="69306">MAPTAQVRHAAVVAVAPARGDRTLGPRRQSIATIELTSFLRRPVAALAMLKHMVSSVHFAVISYLYFTTDPSDFRALQAYAPVAVGALMILFTMLHLHGFVSTVCCLGRARRTLRLQSWWRVGDYLLPASQIAMFHFVSVLCQSYQAYYLSQYLVDRTAAFSFSVVVALNCMVTPWFLLSRHKVVHASVVPLVESFLGFLVSTLFQSVVFLVPAVRYSFDRRLLNDDVFTTRLILLGRCMLVSSPLDLVTKIAIQFSSFVSLRKLVESMHNRAATSVKLTSKSTRNSRVSQHFVLQFHQNRRLLAYAIMSSVWGVALMWVSAAANWYRATCPTTCIYAFAPWWTLTCQCGYVKINCATSGITHDDVVMSLLHPAPLGSMVFSIDIRRCALTHGIPLATFVPFDNLYILLVAFSNMTDWPLGPNATLPSSLVSLSIRYSNLTELPVIFASLPSSMTYLRIEGASIASIPDSFYHAWANTPCIALNYLNLTAFPAALDGAALERLELRGNRIQHVPSEWHPPSSLVLIDLSANALVDGPWGWTNAGRVLDLSSNPIASIPANVDSTLLTTRAVVLDDTPYCAFSNTACRSKCAHLCQANKINDGRCDWVCFSAACNFDGGDCDSFGFTKG</sequence>
<keyword evidence="9" id="KW-1133">Transmembrane helix</keyword>
<keyword evidence="5" id="KW-0677">Repeat</keyword>
<dbReference type="EMBL" id="CAADRA010005124">
    <property type="protein sequence ID" value="VFT85348.1"/>
    <property type="molecule type" value="Genomic_DNA"/>
</dbReference>
<keyword evidence="3" id="KW-0272">Extracellular matrix</keyword>
<dbReference type="Pfam" id="PF00066">
    <property type="entry name" value="Notch"/>
    <property type="match status" value="1"/>
</dbReference>
<feature type="transmembrane region" description="Helical" evidence="9">
    <location>
        <begin position="191"/>
        <end position="213"/>
    </location>
</feature>
<dbReference type="AlphaFoldDB" id="A0A485KKG5"/>
<gene>
    <name evidence="12" type="primary">Aste57867_8462</name>
    <name evidence="11" type="ORF">As57867_008430</name>
    <name evidence="12" type="ORF">ASTE57867_8462</name>
</gene>
<dbReference type="EMBL" id="VJMH01005103">
    <property type="protein sequence ID" value="KAF0701016.1"/>
    <property type="molecule type" value="Genomic_DNA"/>
</dbReference>
<evidence type="ECO:0000256" key="5">
    <source>
        <dbReference type="ARBA" id="ARBA00022737"/>
    </source>
</evidence>
<organism evidence="12 13">
    <name type="scientific">Aphanomyces stellatus</name>
    <dbReference type="NCBI Taxonomy" id="120398"/>
    <lineage>
        <taxon>Eukaryota</taxon>
        <taxon>Sar</taxon>
        <taxon>Stramenopiles</taxon>
        <taxon>Oomycota</taxon>
        <taxon>Saprolegniomycetes</taxon>
        <taxon>Saprolegniales</taxon>
        <taxon>Verrucalvaceae</taxon>
        <taxon>Aphanomyces</taxon>
    </lineage>
</organism>
<evidence type="ECO:0000259" key="10">
    <source>
        <dbReference type="SMART" id="SM00004"/>
    </source>
</evidence>
<feature type="transmembrane region" description="Helical" evidence="9">
    <location>
        <begin position="44"/>
        <end position="67"/>
    </location>
</feature>
<keyword evidence="6" id="KW-0654">Proteoglycan</keyword>
<keyword evidence="2" id="KW-0964">Secreted</keyword>
<evidence type="ECO:0000256" key="7">
    <source>
        <dbReference type="ARBA" id="ARBA00023157"/>
    </source>
</evidence>
<keyword evidence="9" id="KW-0472">Membrane</keyword>
<dbReference type="Proteomes" id="UP000332933">
    <property type="component" value="Unassembled WGS sequence"/>
</dbReference>
<evidence type="ECO:0000256" key="3">
    <source>
        <dbReference type="ARBA" id="ARBA00022530"/>
    </source>
</evidence>
<dbReference type="InterPro" id="IPR032675">
    <property type="entry name" value="LRR_dom_sf"/>
</dbReference>
<keyword evidence="4" id="KW-0433">Leucine-rich repeat</keyword>
<feature type="transmembrane region" description="Helical" evidence="9">
    <location>
        <begin position="160"/>
        <end position="179"/>
    </location>
</feature>
<reference evidence="11" key="2">
    <citation type="submission" date="2019-06" db="EMBL/GenBank/DDBJ databases">
        <title>Genomics analysis of Aphanomyces spp. identifies a new class of oomycete effector associated with host adaptation.</title>
        <authorList>
            <person name="Gaulin E."/>
        </authorList>
    </citation>
    <scope>NUCLEOTIDE SEQUENCE</scope>
    <source>
        <strain evidence="11">CBS 578.67</strain>
    </source>
</reference>
<keyword evidence="13" id="KW-1185">Reference proteome</keyword>
<evidence type="ECO:0000256" key="1">
    <source>
        <dbReference type="ARBA" id="ARBA00004498"/>
    </source>
</evidence>
<feature type="transmembrane region" description="Helical" evidence="9">
    <location>
        <begin position="79"/>
        <end position="104"/>
    </location>
</feature>
<evidence type="ECO:0000256" key="8">
    <source>
        <dbReference type="ARBA" id="ARBA00023180"/>
    </source>
</evidence>
<dbReference type="GO" id="GO:0005615">
    <property type="term" value="C:extracellular space"/>
    <property type="evidence" value="ECO:0007669"/>
    <property type="project" value="TreeGrafter"/>
</dbReference>
<reference evidence="12 13" key="1">
    <citation type="submission" date="2019-03" db="EMBL/GenBank/DDBJ databases">
        <authorList>
            <person name="Gaulin E."/>
            <person name="Dumas B."/>
        </authorList>
    </citation>
    <scope>NUCLEOTIDE SEQUENCE [LARGE SCALE GENOMIC DNA]</scope>
    <source>
        <strain evidence="12">CBS 568.67</strain>
    </source>
</reference>
<accession>A0A485KKG5</accession>
<dbReference type="PANTHER" id="PTHR45712">
    <property type="entry name" value="AGAP008170-PA"/>
    <property type="match status" value="1"/>
</dbReference>
<protein>
    <submittedName>
        <fullName evidence="12">Aste57867_8462 protein</fullName>
    </submittedName>
</protein>
<dbReference type="InterPro" id="IPR000800">
    <property type="entry name" value="Notch_dom"/>
</dbReference>
<dbReference type="InterPro" id="IPR050333">
    <property type="entry name" value="SLRP"/>
</dbReference>
<keyword evidence="7" id="KW-1015">Disulfide bond</keyword>
<evidence type="ECO:0000256" key="4">
    <source>
        <dbReference type="ARBA" id="ARBA00022614"/>
    </source>
</evidence>
<dbReference type="Gene3D" id="3.30.300.320">
    <property type="match status" value="1"/>
</dbReference>
<evidence type="ECO:0000256" key="9">
    <source>
        <dbReference type="SAM" id="Phobius"/>
    </source>
</evidence>
<dbReference type="SMART" id="SM00004">
    <property type="entry name" value="NL"/>
    <property type="match status" value="1"/>
</dbReference>
<evidence type="ECO:0000313" key="11">
    <source>
        <dbReference type="EMBL" id="KAF0701016.1"/>
    </source>
</evidence>
<name>A0A485KKG5_9STRA</name>
<evidence type="ECO:0000256" key="6">
    <source>
        <dbReference type="ARBA" id="ARBA00022974"/>
    </source>
</evidence>
<feature type="domain" description="LNR" evidence="10">
    <location>
        <begin position="583"/>
        <end position="621"/>
    </location>
</feature>
<comment type="subcellular location">
    <subcellularLocation>
        <location evidence="1">Secreted</location>
        <location evidence="1">Extracellular space</location>
        <location evidence="1">Extracellular matrix</location>
    </subcellularLocation>
</comment>
<dbReference type="PANTHER" id="PTHR45712:SF4">
    <property type="entry name" value="FIBROMODULIN"/>
    <property type="match status" value="1"/>
</dbReference>
<dbReference type="SUPFAM" id="SSF52058">
    <property type="entry name" value="L domain-like"/>
    <property type="match status" value="1"/>
</dbReference>
<evidence type="ECO:0000256" key="2">
    <source>
        <dbReference type="ARBA" id="ARBA00022525"/>
    </source>
</evidence>
<feature type="transmembrane region" description="Helical" evidence="9">
    <location>
        <begin position="303"/>
        <end position="327"/>
    </location>
</feature>
<dbReference type="OrthoDB" id="107262at2759"/>
<keyword evidence="9" id="KW-0812">Transmembrane</keyword>
<keyword evidence="8" id="KW-0325">Glycoprotein</keyword>
<evidence type="ECO:0000313" key="12">
    <source>
        <dbReference type="EMBL" id="VFT85348.1"/>
    </source>
</evidence>